<organism evidence="3 4">
    <name type="scientific">Candidatus Eubacterium faecale</name>
    <dbReference type="NCBI Taxonomy" id="2838568"/>
    <lineage>
        <taxon>Bacteria</taxon>
        <taxon>Bacillati</taxon>
        <taxon>Bacillota</taxon>
        <taxon>Clostridia</taxon>
        <taxon>Eubacteriales</taxon>
        <taxon>Eubacteriaceae</taxon>
        <taxon>Eubacterium</taxon>
    </lineage>
</organism>
<feature type="transmembrane region" description="Helical" evidence="1">
    <location>
        <begin position="20"/>
        <end position="43"/>
    </location>
</feature>
<feature type="domain" description="VanZ-like" evidence="2">
    <location>
        <begin position="68"/>
        <end position="189"/>
    </location>
</feature>
<evidence type="ECO:0000313" key="3">
    <source>
        <dbReference type="EMBL" id="HJB74087.1"/>
    </source>
</evidence>
<dbReference type="Proteomes" id="UP000823877">
    <property type="component" value="Unassembled WGS sequence"/>
</dbReference>
<reference evidence="3" key="1">
    <citation type="journal article" date="2021" name="PeerJ">
        <title>Extensive microbial diversity within the chicken gut microbiome revealed by metagenomics and culture.</title>
        <authorList>
            <person name="Gilroy R."/>
            <person name="Ravi A."/>
            <person name="Getino M."/>
            <person name="Pursley I."/>
            <person name="Horton D.L."/>
            <person name="Alikhan N.F."/>
            <person name="Baker D."/>
            <person name="Gharbi K."/>
            <person name="Hall N."/>
            <person name="Watson M."/>
            <person name="Adriaenssens E.M."/>
            <person name="Foster-Nyarko E."/>
            <person name="Jarju S."/>
            <person name="Secka A."/>
            <person name="Antonio M."/>
            <person name="Oren A."/>
            <person name="Chaudhuri R.R."/>
            <person name="La Ragione R."/>
            <person name="Hildebrand F."/>
            <person name="Pallen M.J."/>
        </authorList>
    </citation>
    <scope>NUCLEOTIDE SEQUENCE</scope>
    <source>
        <strain evidence="3">CHK188-16595</strain>
    </source>
</reference>
<reference evidence="3" key="2">
    <citation type="submission" date="2021-04" db="EMBL/GenBank/DDBJ databases">
        <authorList>
            <person name="Gilroy R."/>
        </authorList>
    </citation>
    <scope>NUCLEOTIDE SEQUENCE</scope>
    <source>
        <strain evidence="3">CHK188-16595</strain>
    </source>
</reference>
<feature type="transmembrane region" description="Helical" evidence="1">
    <location>
        <begin position="55"/>
        <end position="76"/>
    </location>
</feature>
<dbReference type="Pfam" id="PF04892">
    <property type="entry name" value="VanZ"/>
    <property type="match status" value="1"/>
</dbReference>
<feature type="transmembrane region" description="Helical" evidence="1">
    <location>
        <begin position="140"/>
        <end position="162"/>
    </location>
</feature>
<protein>
    <submittedName>
        <fullName evidence="3">VanZ family protein</fullName>
    </submittedName>
</protein>
<keyword evidence="1" id="KW-0812">Transmembrane</keyword>
<feature type="transmembrane region" description="Helical" evidence="1">
    <location>
        <begin position="104"/>
        <end position="128"/>
    </location>
</feature>
<evidence type="ECO:0000259" key="2">
    <source>
        <dbReference type="Pfam" id="PF04892"/>
    </source>
</evidence>
<dbReference type="AlphaFoldDB" id="A0A9D2MG60"/>
<name>A0A9D2MG60_9FIRM</name>
<feature type="transmembrane region" description="Helical" evidence="1">
    <location>
        <begin position="174"/>
        <end position="194"/>
    </location>
</feature>
<dbReference type="PANTHER" id="PTHR28008:SF1">
    <property type="entry name" value="DOMAIN PROTEIN, PUTATIVE (AFU_ORTHOLOGUE AFUA_3G10980)-RELATED"/>
    <property type="match status" value="1"/>
</dbReference>
<keyword evidence="1" id="KW-0472">Membrane</keyword>
<evidence type="ECO:0000256" key="1">
    <source>
        <dbReference type="SAM" id="Phobius"/>
    </source>
</evidence>
<comment type="caution">
    <text evidence="3">The sequence shown here is derived from an EMBL/GenBank/DDBJ whole genome shotgun (WGS) entry which is preliminary data.</text>
</comment>
<gene>
    <name evidence="3" type="ORF">IAA37_00220</name>
</gene>
<dbReference type="EMBL" id="DWXN01000001">
    <property type="protein sequence ID" value="HJB74087.1"/>
    <property type="molecule type" value="Genomic_DNA"/>
</dbReference>
<proteinExistence type="predicted"/>
<dbReference type="PANTHER" id="PTHR28008">
    <property type="entry name" value="DOMAIN PROTEIN, PUTATIVE (AFU_ORTHOLOGUE AFUA_3G10980)-RELATED"/>
    <property type="match status" value="1"/>
</dbReference>
<evidence type="ECO:0000313" key="4">
    <source>
        <dbReference type="Proteomes" id="UP000823877"/>
    </source>
</evidence>
<accession>A0A9D2MG60</accession>
<keyword evidence="1" id="KW-1133">Transmembrane helix</keyword>
<dbReference type="InterPro" id="IPR006976">
    <property type="entry name" value="VanZ-like"/>
</dbReference>
<sequence>MKKILHSIVTNLSDVITGYLPPAIAAAAVLAAALFAICAIRAYKKGVNSKDALKRSAPAVFSASALLFYITILYYATVLNRLSMPEYDPFSNPYGGWLIEDMTFYYDFSALLNIFMFIPLCLFLRWFLKYALKKKYTIKTLLILCGSVGFLLSAGIEISQIFLKAGTFQFADLFYNTLGAVIGVPVCLVLIKIAQKARHAVKKRQTGLNHIK</sequence>